<organism evidence="1">
    <name type="scientific">Myoviridae sp. ctbWL16</name>
    <dbReference type="NCBI Taxonomy" id="2826668"/>
    <lineage>
        <taxon>Viruses</taxon>
        <taxon>Duplodnaviria</taxon>
        <taxon>Heunggongvirae</taxon>
        <taxon>Uroviricota</taxon>
        <taxon>Caudoviricetes</taxon>
    </lineage>
</organism>
<name>A0A8S5MSH8_9CAUD</name>
<accession>A0A8S5MSH8</accession>
<protein>
    <submittedName>
        <fullName evidence="1">Uncharacterized protein</fullName>
    </submittedName>
</protein>
<proteinExistence type="predicted"/>
<reference evidence="1" key="1">
    <citation type="journal article" date="2021" name="Proc. Natl. Acad. Sci. U.S.A.">
        <title>A Catalog of Tens of Thousands of Viruses from Human Metagenomes Reveals Hidden Associations with Chronic Diseases.</title>
        <authorList>
            <person name="Tisza M.J."/>
            <person name="Buck C.B."/>
        </authorList>
    </citation>
    <scope>NUCLEOTIDE SEQUENCE</scope>
    <source>
        <strain evidence="1">CtbWL16</strain>
    </source>
</reference>
<dbReference type="EMBL" id="BK014973">
    <property type="protein sequence ID" value="DAD85096.1"/>
    <property type="molecule type" value="Genomic_DNA"/>
</dbReference>
<evidence type="ECO:0000313" key="1">
    <source>
        <dbReference type="EMBL" id="DAD85096.1"/>
    </source>
</evidence>
<sequence>MRRDTLKTSLVFVDKVCGKIRRCPNKAAGLVVINCRYSGIALGGGNCSGFCVLLRVVFIQPDFIIIADRLITLIHDVSPFSPPPARRGGRFVQQAAELRCWASIRL</sequence>